<evidence type="ECO:0000259" key="1">
    <source>
        <dbReference type="PROSITE" id="PS50127"/>
    </source>
</evidence>
<dbReference type="InterPro" id="IPR013083">
    <property type="entry name" value="Znf_RING/FYVE/PHD"/>
</dbReference>
<name>A0AA88LF55_CHASR</name>
<feature type="domain" description="VWFA" evidence="2">
    <location>
        <begin position="397"/>
        <end position="589"/>
    </location>
</feature>
<dbReference type="GO" id="GO:0004842">
    <property type="term" value="F:ubiquitin-protein transferase activity"/>
    <property type="evidence" value="ECO:0007669"/>
    <property type="project" value="InterPro"/>
</dbReference>
<proteinExistence type="predicted"/>
<dbReference type="EMBL" id="JAUPFM010000260">
    <property type="protein sequence ID" value="KAK2810026.1"/>
    <property type="molecule type" value="Genomic_DNA"/>
</dbReference>
<comment type="caution">
    <text evidence="3">The sequence shown here is derived from an EMBL/GenBank/DDBJ whole genome shotgun (WGS) entry which is preliminary data.</text>
</comment>
<dbReference type="Gene3D" id="3.30.40.10">
    <property type="entry name" value="Zinc/RING finger domain, C3HC4 (zinc finger)"/>
    <property type="match status" value="1"/>
</dbReference>
<dbReference type="InterPro" id="IPR036465">
    <property type="entry name" value="vWFA_dom_sf"/>
</dbReference>
<dbReference type="PROSITE" id="PS50127">
    <property type="entry name" value="UBC_2"/>
    <property type="match status" value="1"/>
</dbReference>
<evidence type="ECO:0000259" key="2">
    <source>
        <dbReference type="PROSITE" id="PS50234"/>
    </source>
</evidence>
<dbReference type="PANTHER" id="PTHR24068">
    <property type="entry name" value="UBIQUITIN-CONJUGATING ENZYME E2"/>
    <property type="match status" value="1"/>
</dbReference>
<dbReference type="Pfam" id="PF13519">
    <property type="entry name" value="VWA_2"/>
    <property type="match status" value="1"/>
</dbReference>
<accession>A0AA88LF55</accession>
<dbReference type="GO" id="GO:0016567">
    <property type="term" value="P:protein ubiquitination"/>
    <property type="evidence" value="ECO:0007669"/>
    <property type="project" value="InterPro"/>
</dbReference>
<dbReference type="SUPFAM" id="SSF53300">
    <property type="entry name" value="vWA-like"/>
    <property type="match status" value="1"/>
</dbReference>
<evidence type="ECO:0000313" key="4">
    <source>
        <dbReference type="Proteomes" id="UP001187415"/>
    </source>
</evidence>
<dbReference type="InterPro" id="IPR000608">
    <property type="entry name" value="UBC"/>
</dbReference>
<gene>
    <name evidence="3" type="ORF">Q5P01_000445</name>
</gene>
<keyword evidence="4" id="KW-1185">Reference proteome</keyword>
<dbReference type="SMART" id="SM00504">
    <property type="entry name" value="Ubox"/>
    <property type="match status" value="1"/>
</dbReference>
<dbReference type="SUPFAM" id="SSF57850">
    <property type="entry name" value="RING/U-box"/>
    <property type="match status" value="1"/>
</dbReference>
<dbReference type="Gene3D" id="3.40.50.410">
    <property type="entry name" value="von Willebrand factor, type A domain"/>
    <property type="match status" value="1"/>
</dbReference>
<reference evidence="3" key="1">
    <citation type="submission" date="2023-07" db="EMBL/GenBank/DDBJ databases">
        <title>Chromosome-level Genome Assembly of Striped Snakehead (Channa striata).</title>
        <authorList>
            <person name="Liu H."/>
        </authorList>
    </citation>
    <scope>NUCLEOTIDE SEQUENCE</scope>
    <source>
        <strain evidence="3">Gz</strain>
        <tissue evidence="3">Muscle</tissue>
    </source>
</reference>
<evidence type="ECO:0008006" key="5">
    <source>
        <dbReference type="Google" id="ProtNLM"/>
    </source>
</evidence>
<sequence length="867" mass="97174">MKHNNFISSILRDHYQAMSPCFRNEFYLKSGKKFIGNFATVERKNSLCWKNPPAEPGSGWLTSCPLLEHPYISSLATSAVPLMWSFLILSNLDTPKENFNIFISAASISASCTSHHPFLTSSFLISAFSCSTTSTSSSLLSLSFSTFISSSKYSFHLLCTLSWLVSTFPSLSLITLICCTSFPSLSLCLPVLPHSNHQVSLSSFLFPDDTPSTFLPVSLITSAVVSQSSGSLFYIISGCILLQQNGEKIPNCTEDCLKETSLKKAADIEKILLSVHPSITTYHLWIGQESVTGQNFHLNTKRSFGSITAEMKAFPHLNVTPPLALKDLGCPNQCLVFLNEDNLGVYLQKNKLQPEIIEVYDCLSGKVKHVDVNVLAALTGDHRDDYSFITTRTPKEAILVLIDTSSSMKQNCYGTVKIQKIHAVKQLVDNFAMRSMAYDFHHVIGLVKFDSTVTMLHTFTDTLEKFKEKVHTLEVGGRTMLYDALQYGVIELGKVKEKFPNCRLRILCLTDGEDIGSSNKPAAVEVNLIKANITVDSVLVGKGESNILYGISIATGGGCFKPETSKDGLRLFEIETVLSLEMRIPKNKLDPSSITETHLRSLAIRDYDEFPEAVLPSQMKCNVTLTESALKTRIREAKDGRFMEKDKRILEELKSLHCQPHPYVTIFPSESDFTFWKILMEGPPDTPYEKGVFELFCQFGPDYPEKPPTVRFVTRIYHCNINSVGRICHNIFDRNYNAHITMRDILDAVYGLLIAPEPQDPLDSILSEEFLTSHVTYEEQAKRHTEKTAGQTLDDLEKTLVGPVKNFIPQQLICPLTKKIFVDPVKTKYGTVYERKAIEKHLKSFLVQELIYAPLMAPKKLVNQQFV</sequence>
<feature type="domain" description="UBC core" evidence="1">
    <location>
        <begin position="644"/>
        <end position="790"/>
    </location>
</feature>
<dbReference type="InterPro" id="IPR016135">
    <property type="entry name" value="UBQ-conjugating_enzyme/RWD"/>
</dbReference>
<dbReference type="CDD" id="cd16453">
    <property type="entry name" value="RING-Ubox"/>
    <property type="match status" value="1"/>
</dbReference>
<dbReference type="InterPro" id="IPR002035">
    <property type="entry name" value="VWF_A"/>
</dbReference>
<evidence type="ECO:0000313" key="3">
    <source>
        <dbReference type="EMBL" id="KAK2810026.1"/>
    </source>
</evidence>
<dbReference type="SMART" id="SM00327">
    <property type="entry name" value="VWA"/>
    <property type="match status" value="1"/>
</dbReference>
<dbReference type="InterPro" id="IPR003613">
    <property type="entry name" value="Ubox_domain"/>
</dbReference>
<dbReference type="SMART" id="SM00212">
    <property type="entry name" value="UBCc"/>
    <property type="match status" value="1"/>
</dbReference>
<dbReference type="Pfam" id="PF04564">
    <property type="entry name" value="U-box"/>
    <property type="match status" value="1"/>
</dbReference>
<dbReference type="Pfam" id="PF00179">
    <property type="entry name" value="UQ_con"/>
    <property type="match status" value="1"/>
</dbReference>
<dbReference type="Gene3D" id="3.10.110.10">
    <property type="entry name" value="Ubiquitin Conjugating Enzyme"/>
    <property type="match status" value="1"/>
</dbReference>
<dbReference type="SUPFAM" id="SSF54495">
    <property type="entry name" value="UBC-like"/>
    <property type="match status" value="1"/>
</dbReference>
<dbReference type="CDD" id="cd00198">
    <property type="entry name" value="vWFA"/>
    <property type="match status" value="1"/>
</dbReference>
<dbReference type="Proteomes" id="UP001187415">
    <property type="component" value="Unassembled WGS sequence"/>
</dbReference>
<organism evidence="3 4">
    <name type="scientific">Channa striata</name>
    <name type="common">Snakehead murrel</name>
    <name type="synonym">Ophicephalus striatus</name>
    <dbReference type="NCBI Taxonomy" id="64152"/>
    <lineage>
        <taxon>Eukaryota</taxon>
        <taxon>Metazoa</taxon>
        <taxon>Chordata</taxon>
        <taxon>Craniata</taxon>
        <taxon>Vertebrata</taxon>
        <taxon>Euteleostomi</taxon>
        <taxon>Actinopterygii</taxon>
        <taxon>Neopterygii</taxon>
        <taxon>Teleostei</taxon>
        <taxon>Neoteleostei</taxon>
        <taxon>Acanthomorphata</taxon>
        <taxon>Anabantaria</taxon>
        <taxon>Anabantiformes</taxon>
        <taxon>Channoidei</taxon>
        <taxon>Channidae</taxon>
        <taxon>Channa</taxon>
    </lineage>
</organism>
<dbReference type="AlphaFoldDB" id="A0AA88LF55"/>
<dbReference type="CDD" id="cd23833">
    <property type="entry name" value="UBCc_ApmR795-like"/>
    <property type="match status" value="1"/>
</dbReference>
<protein>
    <recommendedName>
        <fullName evidence="5">UBC core domain-containing protein</fullName>
    </recommendedName>
</protein>
<dbReference type="PROSITE" id="PS50234">
    <property type="entry name" value="VWFA"/>
    <property type="match status" value="1"/>
</dbReference>